<dbReference type="RefSeq" id="WP_221474232.1">
    <property type="nucleotide sequence ID" value="NZ_BAAAWZ010000004.1"/>
</dbReference>
<gene>
    <name evidence="1" type="ORF">FHS22_005791</name>
</gene>
<organism evidence="1 2">
    <name type="scientific">Planomonospora venezuelensis</name>
    <dbReference type="NCBI Taxonomy" id="1999"/>
    <lineage>
        <taxon>Bacteria</taxon>
        <taxon>Bacillati</taxon>
        <taxon>Actinomycetota</taxon>
        <taxon>Actinomycetes</taxon>
        <taxon>Streptosporangiales</taxon>
        <taxon>Streptosporangiaceae</taxon>
        <taxon>Planomonospora</taxon>
    </lineage>
</organism>
<sequence length="44" mass="4907">MELDINALEMLPATEETQLRGCNSTCEINIRTCFNSCNGSGYTY</sequence>
<proteinExistence type="predicted"/>
<keyword evidence="2" id="KW-1185">Reference proteome</keyword>
<comment type="caution">
    <text evidence="1">The sequence shown here is derived from an EMBL/GenBank/DDBJ whole genome shotgun (WGS) entry which is preliminary data.</text>
</comment>
<dbReference type="Proteomes" id="UP000562352">
    <property type="component" value="Unassembled WGS sequence"/>
</dbReference>
<name>A0A841DAK1_PLAVE</name>
<protein>
    <submittedName>
        <fullName evidence="1">Uncharacterized protein</fullName>
    </submittedName>
</protein>
<dbReference type="NCBIfam" id="NF038157">
    <property type="entry name" value="lanti_ALQxL"/>
    <property type="match status" value="1"/>
</dbReference>
<accession>A0A841DAK1</accession>
<evidence type="ECO:0000313" key="2">
    <source>
        <dbReference type="Proteomes" id="UP000562352"/>
    </source>
</evidence>
<dbReference type="AlphaFoldDB" id="A0A841DAK1"/>
<dbReference type="EMBL" id="JACHJJ010000024">
    <property type="protein sequence ID" value="MBB5966499.1"/>
    <property type="molecule type" value="Genomic_DNA"/>
</dbReference>
<evidence type="ECO:0000313" key="1">
    <source>
        <dbReference type="EMBL" id="MBB5966499.1"/>
    </source>
</evidence>
<reference evidence="1 2" key="1">
    <citation type="submission" date="2020-08" db="EMBL/GenBank/DDBJ databases">
        <title>Genomic Encyclopedia of Type Strains, Phase III (KMG-III): the genomes of soil and plant-associated and newly described type strains.</title>
        <authorList>
            <person name="Whitman W."/>
        </authorList>
    </citation>
    <scope>NUCLEOTIDE SEQUENCE [LARGE SCALE GENOMIC DNA]</scope>
    <source>
        <strain evidence="1 2">CECT 3303</strain>
    </source>
</reference>